<evidence type="ECO:0000313" key="2">
    <source>
        <dbReference type="Proteomes" id="UP000828048"/>
    </source>
</evidence>
<dbReference type="Proteomes" id="UP000828048">
    <property type="component" value="Chromosome 10"/>
</dbReference>
<reference evidence="1 2" key="1">
    <citation type="journal article" date="2021" name="Hortic Res">
        <title>High-quality reference genome and annotation aids understanding of berry development for evergreen blueberry (Vaccinium darrowii).</title>
        <authorList>
            <person name="Yu J."/>
            <person name="Hulse-Kemp A.M."/>
            <person name="Babiker E."/>
            <person name="Staton M."/>
        </authorList>
    </citation>
    <scope>NUCLEOTIDE SEQUENCE [LARGE SCALE GENOMIC DNA]</scope>
    <source>
        <strain evidence="2">cv. NJ 8807/NJ 8810</strain>
        <tissue evidence="1">Young leaf</tissue>
    </source>
</reference>
<sequence>MKHFADLGWSSLKTQFQVIVRGVLQKAVNKFAGFVDQVEWRKQSGMRDAAKIGEAKKMSHPSKSQSPPPILHRRHAAAFRHNPPPLRPVHRAQNSSKVYVMAEQGRLTRKRKKEGVIVKCSTSSLYPPYEKTFCLCVAQNKEPHNPREWYMLKISSENDREKEAEEKVAKKVSKITDAELRGAYLAFHHDDRHQGELDRVPMLAPVVELKLGKSFRFYGTSSASVGSFVYRIGGYCGNGKYSRNTRYFDSSRPEEGLKKGPRTICARSKAAVVGLNGNLYVFGFNGGGACLYVPSVWGEFLDTRLVGEGNAEWSALPKPPSTLGYKYLFAAALGGNFSGKILVLSKSTYAMCLYNVTEKSWESLDPINEYYGRFITPPVVVGTSLYWISGPNVCVYDFLQKALVSLPIGDSKICWLINASNQNPNEMRPTLVHLAGDLFCLLWMGEDCESVHCTKIQEMSGLIDGVAAVLLGDHDDAGLSSIFYRFFGGCIRLSFVRVIGSDQKMEILTGVREQFQIALSTYAGETIDGEGPENGGCWASKTRGDALNLAKQPEKDAGMLKNRQSPEIGSTVLL</sequence>
<accession>A0ACB7XHE0</accession>
<protein>
    <submittedName>
        <fullName evidence="1">Uncharacterized protein</fullName>
    </submittedName>
</protein>
<keyword evidence="2" id="KW-1185">Reference proteome</keyword>
<comment type="caution">
    <text evidence="1">The sequence shown here is derived from an EMBL/GenBank/DDBJ whole genome shotgun (WGS) entry which is preliminary data.</text>
</comment>
<name>A0ACB7XHE0_9ERIC</name>
<organism evidence="1 2">
    <name type="scientific">Vaccinium darrowii</name>
    <dbReference type="NCBI Taxonomy" id="229202"/>
    <lineage>
        <taxon>Eukaryota</taxon>
        <taxon>Viridiplantae</taxon>
        <taxon>Streptophyta</taxon>
        <taxon>Embryophyta</taxon>
        <taxon>Tracheophyta</taxon>
        <taxon>Spermatophyta</taxon>
        <taxon>Magnoliopsida</taxon>
        <taxon>eudicotyledons</taxon>
        <taxon>Gunneridae</taxon>
        <taxon>Pentapetalae</taxon>
        <taxon>asterids</taxon>
        <taxon>Ericales</taxon>
        <taxon>Ericaceae</taxon>
        <taxon>Vaccinioideae</taxon>
        <taxon>Vaccinieae</taxon>
        <taxon>Vaccinium</taxon>
    </lineage>
</organism>
<evidence type="ECO:0000313" key="1">
    <source>
        <dbReference type="EMBL" id="KAH7840239.1"/>
    </source>
</evidence>
<gene>
    <name evidence="1" type="ORF">Vadar_014579</name>
</gene>
<dbReference type="EMBL" id="CM037160">
    <property type="protein sequence ID" value="KAH7840239.1"/>
    <property type="molecule type" value="Genomic_DNA"/>
</dbReference>
<proteinExistence type="predicted"/>